<dbReference type="Proteomes" id="UP000178082">
    <property type="component" value="Unassembled WGS sequence"/>
</dbReference>
<dbReference type="SUPFAM" id="SSF53850">
    <property type="entry name" value="Periplasmic binding protein-like II"/>
    <property type="match status" value="1"/>
</dbReference>
<evidence type="ECO:0000256" key="3">
    <source>
        <dbReference type="ARBA" id="ARBA00022729"/>
    </source>
</evidence>
<dbReference type="GO" id="GO:0042597">
    <property type="term" value="C:periplasmic space"/>
    <property type="evidence" value="ECO:0007669"/>
    <property type="project" value="UniProtKB-ARBA"/>
</dbReference>
<keyword evidence="2" id="KW-0813">Transport</keyword>
<reference evidence="5 6" key="1">
    <citation type="journal article" date="2016" name="Nat. Commun.">
        <title>Thousands of microbial genomes shed light on interconnected biogeochemical processes in an aquifer system.</title>
        <authorList>
            <person name="Anantharaman K."/>
            <person name="Brown C.T."/>
            <person name="Hug L.A."/>
            <person name="Sharon I."/>
            <person name="Castelle C.J."/>
            <person name="Probst A.J."/>
            <person name="Thomas B.C."/>
            <person name="Singh A."/>
            <person name="Wilkins M.J."/>
            <person name="Karaoz U."/>
            <person name="Brodie E.L."/>
            <person name="Williams K.H."/>
            <person name="Hubbard S.S."/>
            <person name="Banfield J.F."/>
        </authorList>
    </citation>
    <scope>NUCLEOTIDE SEQUENCE [LARGE SCALE GENOMIC DNA]</scope>
</reference>
<name>A0A1F7SN57_9BACT</name>
<dbReference type="Gene3D" id="3.90.76.10">
    <property type="entry name" value="Dipeptide-binding Protein, Domain 1"/>
    <property type="match status" value="1"/>
</dbReference>
<evidence type="ECO:0000256" key="2">
    <source>
        <dbReference type="ARBA" id="ARBA00022448"/>
    </source>
</evidence>
<evidence type="ECO:0000313" key="5">
    <source>
        <dbReference type="EMBL" id="OGL55213.1"/>
    </source>
</evidence>
<dbReference type="GO" id="GO:0043190">
    <property type="term" value="C:ATP-binding cassette (ABC) transporter complex"/>
    <property type="evidence" value="ECO:0007669"/>
    <property type="project" value="InterPro"/>
</dbReference>
<dbReference type="InterPro" id="IPR030678">
    <property type="entry name" value="Peptide/Ni-bd"/>
</dbReference>
<dbReference type="Gene3D" id="3.10.105.10">
    <property type="entry name" value="Dipeptide-binding Protein, Domain 3"/>
    <property type="match status" value="1"/>
</dbReference>
<dbReference type="InterPro" id="IPR000914">
    <property type="entry name" value="SBP_5_dom"/>
</dbReference>
<dbReference type="GO" id="GO:0015833">
    <property type="term" value="P:peptide transport"/>
    <property type="evidence" value="ECO:0007669"/>
    <property type="project" value="TreeGrafter"/>
</dbReference>
<dbReference type="CDD" id="cd00995">
    <property type="entry name" value="PBP2_NikA_DppA_OppA_like"/>
    <property type="match status" value="1"/>
</dbReference>
<evidence type="ECO:0000256" key="1">
    <source>
        <dbReference type="ARBA" id="ARBA00005695"/>
    </source>
</evidence>
<keyword evidence="3" id="KW-0732">Signal</keyword>
<dbReference type="PANTHER" id="PTHR30290">
    <property type="entry name" value="PERIPLASMIC BINDING COMPONENT OF ABC TRANSPORTER"/>
    <property type="match status" value="1"/>
</dbReference>
<dbReference type="EMBL" id="MGDI01000003">
    <property type="protein sequence ID" value="OGL55213.1"/>
    <property type="molecule type" value="Genomic_DNA"/>
</dbReference>
<evidence type="ECO:0000259" key="4">
    <source>
        <dbReference type="Pfam" id="PF00496"/>
    </source>
</evidence>
<dbReference type="AlphaFoldDB" id="A0A1F7SN57"/>
<evidence type="ECO:0000313" key="6">
    <source>
        <dbReference type="Proteomes" id="UP000178082"/>
    </source>
</evidence>
<comment type="caution">
    <text evidence="5">The sequence shown here is derived from an EMBL/GenBank/DDBJ whole genome shotgun (WGS) entry which is preliminary data.</text>
</comment>
<dbReference type="GO" id="GO:1904680">
    <property type="term" value="F:peptide transmembrane transporter activity"/>
    <property type="evidence" value="ECO:0007669"/>
    <property type="project" value="TreeGrafter"/>
</dbReference>
<dbReference type="PIRSF" id="PIRSF002741">
    <property type="entry name" value="MppA"/>
    <property type="match status" value="1"/>
</dbReference>
<accession>A0A1F7SN57</accession>
<dbReference type="Pfam" id="PF00496">
    <property type="entry name" value="SBP_bac_5"/>
    <property type="match status" value="1"/>
</dbReference>
<feature type="domain" description="Solute-binding protein family 5" evidence="4">
    <location>
        <begin position="78"/>
        <end position="432"/>
    </location>
</feature>
<sequence length="521" mass="60121">MIKIKNPVSRIIILLAAALFVFQFLFCSKPEITNRNSITIAFESAPTNLDPRKATDVPSSRIAQIIYSSLVKFNEKSEIVPDLSYKWDIPDSNTYIFHLRKGVKFHNGEDLKAEDVEYTFKSIMDSGFKSPLRGSYTFLKEVKVLDDYTIRFDLNAPYAPFLSSMCVGIVPKRYAQKSGEDFGLKPVGSGPFRIVEILPDERIILEANESYFGGKPGIKRIVFKAVKDETVRALELEKREINFLENAFSPDTIEIFKNNSEIEIFHGEGTDYYYIGLNLKDSVLENKKVRQAIAYAIDRDIIIKSIERGMARKATGMVPSSHWAYEKEVKDYDYNPERSKKLLDEAGFGDPDGDGPKARFKLVYKTTYEERSRKFGEVLQEFLRKVGISLEIKMYEWGTFYDDIKNGNFQIYRLKWVGITDPDQYYEVFNSKNFPPNGKNRGFYSNSEIDYLTKLGRKTMNIDERKKIYSRIQKIIAEELPYISLWHSDNVAVMSKGLKGFILYPRGEFNSIKDMCWEGIK</sequence>
<dbReference type="InterPro" id="IPR039424">
    <property type="entry name" value="SBP_5"/>
</dbReference>
<dbReference type="Gene3D" id="3.40.190.10">
    <property type="entry name" value="Periplasmic binding protein-like II"/>
    <property type="match status" value="1"/>
</dbReference>
<comment type="similarity">
    <text evidence="1">Belongs to the bacterial solute-binding protein 5 family.</text>
</comment>
<gene>
    <name evidence="5" type="ORF">A3G31_09585</name>
</gene>
<dbReference type="PANTHER" id="PTHR30290:SF9">
    <property type="entry name" value="OLIGOPEPTIDE-BINDING PROTEIN APPA"/>
    <property type="match status" value="1"/>
</dbReference>
<proteinExistence type="inferred from homology"/>
<protein>
    <recommendedName>
        <fullName evidence="4">Solute-binding protein family 5 domain-containing protein</fullName>
    </recommendedName>
</protein>
<dbReference type="STRING" id="1817883.A3G31_09585"/>
<organism evidence="5 6">
    <name type="scientific">Candidatus Schekmanbacteria bacterium RIFCSPLOWO2_12_FULL_38_15</name>
    <dbReference type="NCBI Taxonomy" id="1817883"/>
    <lineage>
        <taxon>Bacteria</taxon>
        <taxon>Candidatus Schekmaniibacteriota</taxon>
    </lineage>
</organism>